<dbReference type="AlphaFoldDB" id="A0A3A8EUZ2"/>
<organism evidence="3 4">
    <name type="scientific">Acinetobacter guerrae</name>
    <dbReference type="NCBI Taxonomy" id="1843371"/>
    <lineage>
        <taxon>Bacteria</taxon>
        <taxon>Pseudomonadati</taxon>
        <taxon>Pseudomonadota</taxon>
        <taxon>Gammaproteobacteria</taxon>
        <taxon>Moraxellales</taxon>
        <taxon>Moraxellaceae</taxon>
        <taxon>Acinetobacter</taxon>
    </lineage>
</organism>
<evidence type="ECO:0000256" key="1">
    <source>
        <dbReference type="SAM" id="MobiDB-lite"/>
    </source>
</evidence>
<dbReference type="Proteomes" id="UP000269001">
    <property type="component" value="Unassembled WGS sequence"/>
</dbReference>
<dbReference type="RefSeq" id="WP_120369995.1">
    <property type="nucleotide sequence ID" value="NZ_RAXU01000008.1"/>
</dbReference>
<dbReference type="PROSITE" id="PS51257">
    <property type="entry name" value="PROKAR_LIPOPROTEIN"/>
    <property type="match status" value="1"/>
</dbReference>
<evidence type="ECO:0000256" key="2">
    <source>
        <dbReference type="SAM" id="SignalP"/>
    </source>
</evidence>
<feature type="region of interest" description="Disordered" evidence="1">
    <location>
        <begin position="26"/>
        <end position="70"/>
    </location>
</feature>
<reference evidence="3 4" key="1">
    <citation type="submission" date="2018-09" db="EMBL/GenBank/DDBJ databases">
        <title>The draft genome of Acinetobacter spp. strains.</title>
        <authorList>
            <person name="Qin J."/>
            <person name="Feng Y."/>
            <person name="Zong Z."/>
        </authorList>
    </citation>
    <scope>NUCLEOTIDE SEQUENCE [LARGE SCALE GENOMIC DNA]</scope>
    <source>
        <strain evidence="3 4">WCHAc060096</strain>
    </source>
</reference>
<proteinExistence type="predicted"/>
<feature type="compositionally biased region" description="Basic and acidic residues" evidence="1">
    <location>
        <begin position="33"/>
        <end position="43"/>
    </location>
</feature>
<feature type="signal peptide" evidence="2">
    <location>
        <begin position="1"/>
        <end position="21"/>
    </location>
</feature>
<feature type="region of interest" description="Disordered" evidence="1">
    <location>
        <begin position="107"/>
        <end position="126"/>
    </location>
</feature>
<accession>A0A3A8EUZ2</accession>
<feature type="compositionally biased region" description="Basic and acidic residues" evidence="1">
    <location>
        <begin position="53"/>
        <end position="70"/>
    </location>
</feature>
<evidence type="ECO:0008006" key="5">
    <source>
        <dbReference type="Google" id="ProtNLM"/>
    </source>
</evidence>
<evidence type="ECO:0000313" key="3">
    <source>
        <dbReference type="EMBL" id="RKG33844.1"/>
    </source>
</evidence>
<keyword evidence="4" id="KW-1185">Reference proteome</keyword>
<dbReference type="EMBL" id="RAXU01000008">
    <property type="protein sequence ID" value="RKG33844.1"/>
    <property type="molecule type" value="Genomic_DNA"/>
</dbReference>
<sequence length="126" mass="13740">MNKLSKIAMLAATVVAMGSLAACQSTTAPQEPSAHHMMDDGPQGKHFMKRHKLTPEQRAEMQQRRAERQAQFEQIQQACVGKATGQAIQVKVGDKTIDGTCQLRFKPNKMDDRMAPPAPAAPVKAS</sequence>
<name>A0A3A8EUZ2_9GAMM</name>
<evidence type="ECO:0000313" key="4">
    <source>
        <dbReference type="Proteomes" id="UP000269001"/>
    </source>
</evidence>
<gene>
    <name evidence="3" type="ORF">D7V21_08025</name>
</gene>
<protein>
    <recommendedName>
        <fullName evidence="5">Acid shock protein</fullName>
    </recommendedName>
</protein>
<comment type="caution">
    <text evidence="3">The sequence shown here is derived from an EMBL/GenBank/DDBJ whole genome shotgun (WGS) entry which is preliminary data.</text>
</comment>
<keyword evidence="2" id="KW-0732">Signal</keyword>
<feature type="chain" id="PRO_5017351082" description="Acid shock protein" evidence="2">
    <location>
        <begin position="22"/>
        <end position="126"/>
    </location>
</feature>